<sequence>MSAVGVHWFRYGLRLHDNAPLLKAISSCSTLIPLYIIDTDYFTPSSCGINRMGFLLDSLKALDEDLREKGSKLFVAKGKPCDILRTIIQQNKVEILTFERDTEPYNRAMDESVFSMAESLKIDVSALWGHTMFDPEYLLGLNNGSAPLTMTSFQKLMYVTGHPPKPLDPPGKITPPPEGPLRCEGVHLFPNPPSLEDLNEFNFKQEDKTTWFVAGEKEAMKVMEKFFAQKRRTANFEKPKTSPTALEPDTTALSPYMSRGSLSSRLFYHRLKDTVKDFKNASKPPVSLQGQLYWREMAYLIGFSTPNFSQMKGNPICKQIPWQTGPDAKILLEKWESGQTGFPAVDAVMNQLKTEGWMHHLARHLVACFLTRGDLWVSWEMGRDVFDKHLVDADWSINNFSWHWLSCSAFFHQYFRCYSPIAFFKKTDPNGAYIKKHVPMLSKFPAKYIYEPWTAPKATQEACGCVIGRDYPKPMVDHSTVNKINMGKMKKAYDAAKPLDRGKKRETDGKDSPAKRKQSTLSNFSEKRINC</sequence>
<dbReference type="PANTHER" id="PTHR11455:SF9">
    <property type="entry name" value="CRYPTOCHROME CIRCADIAN CLOCK 5 ISOFORM X1"/>
    <property type="match status" value="1"/>
</dbReference>
<dbReference type="PROSITE" id="PS51645">
    <property type="entry name" value="PHR_CRY_ALPHA_BETA"/>
    <property type="match status" value="1"/>
</dbReference>
<dbReference type="InterPro" id="IPR002081">
    <property type="entry name" value="Cryptochrome/DNA_photolyase_1"/>
</dbReference>
<evidence type="ECO:0000256" key="5">
    <source>
        <dbReference type="PIRSR" id="PIRSR602081-2"/>
    </source>
</evidence>
<accession>A0A1S6WNF8</accession>
<dbReference type="InterPro" id="IPR036155">
    <property type="entry name" value="Crypto/Photolyase_N_sf"/>
</dbReference>
<feature type="binding site" evidence="4">
    <location>
        <begin position="392"/>
        <end position="394"/>
    </location>
    <ligand>
        <name>FAD</name>
        <dbReference type="ChEBI" id="CHEBI:57692"/>
    </ligand>
</feature>
<feature type="binding site" evidence="4">
    <location>
        <begin position="250"/>
        <end position="254"/>
    </location>
    <ligand>
        <name>FAD</name>
        <dbReference type="ChEBI" id="CHEBI:57692"/>
    </ligand>
</feature>
<reference evidence="8" key="1">
    <citation type="submission" date="2016-10" db="EMBL/GenBank/DDBJ databases">
        <title>Transcriptomic survey across the phylum Ctenophora.</title>
        <authorList>
            <person name="Francis W.R."/>
            <person name="Haddock S.H.D."/>
        </authorList>
    </citation>
    <scope>NUCLEOTIDE SEQUENCE</scope>
    <source>
        <strain evidence="8">BW2</strain>
    </source>
</reference>
<dbReference type="GO" id="GO:0043153">
    <property type="term" value="P:entrainment of circadian clock by photoperiod"/>
    <property type="evidence" value="ECO:0007669"/>
    <property type="project" value="TreeGrafter"/>
</dbReference>
<proteinExistence type="evidence at transcript level"/>
<dbReference type="InterPro" id="IPR006050">
    <property type="entry name" value="DNA_photolyase_N"/>
</dbReference>
<feature type="site" description="Electron transfer via tryptophanyl radical" evidence="5">
    <location>
        <position position="322"/>
    </location>
</feature>
<keyword evidence="2 4" id="KW-0285">Flavoprotein</keyword>
<evidence type="ECO:0000256" key="3">
    <source>
        <dbReference type="ARBA" id="ARBA00022827"/>
    </source>
</evidence>
<dbReference type="Pfam" id="PF03441">
    <property type="entry name" value="FAD_binding_7"/>
    <property type="match status" value="1"/>
</dbReference>
<comment type="cofactor">
    <cofactor evidence="4">
        <name>FAD</name>
        <dbReference type="ChEBI" id="CHEBI:57692"/>
    </cofactor>
    <text evidence="4">Binds 1 FAD per subunit.</text>
</comment>
<dbReference type="GO" id="GO:0003904">
    <property type="term" value="F:deoxyribodipyrimidine photo-lyase activity"/>
    <property type="evidence" value="ECO:0007669"/>
    <property type="project" value="TreeGrafter"/>
</dbReference>
<dbReference type="AlphaFoldDB" id="A0A1S6WNF8"/>
<feature type="compositionally biased region" description="Basic and acidic residues" evidence="6">
    <location>
        <begin position="492"/>
        <end position="514"/>
    </location>
</feature>
<feature type="site" description="Electron transfer via tryptophanyl radical" evidence="5">
    <location>
        <position position="379"/>
    </location>
</feature>
<dbReference type="InterPro" id="IPR005101">
    <property type="entry name" value="Cryptochr/Photolyase_FAD-bd"/>
</dbReference>
<dbReference type="InterPro" id="IPR014729">
    <property type="entry name" value="Rossmann-like_a/b/a_fold"/>
</dbReference>
<evidence type="ECO:0000256" key="6">
    <source>
        <dbReference type="SAM" id="MobiDB-lite"/>
    </source>
</evidence>
<feature type="site" description="Electron transfer via tryptophanyl radical" evidence="5">
    <location>
        <position position="402"/>
    </location>
</feature>
<evidence type="ECO:0000256" key="1">
    <source>
        <dbReference type="ARBA" id="ARBA00005862"/>
    </source>
</evidence>
<dbReference type="EMBL" id="KY387941">
    <property type="protein sequence ID" value="AQX17841.1"/>
    <property type="molecule type" value="mRNA"/>
</dbReference>
<dbReference type="Gene3D" id="1.25.40.80">
    <property type="match status" value="1"/>
</dbReference>
<name>A0A1S6WNF8_9METZ</name>
<keyword evidence="3 4" id="KW-0274">FAD</keyword>
<organism evidence="8">
    <name type="scientific">Dryodora glandiformis</name>
    <dbReference type="NCBI Taxonomy" id="1566677"/>
    <lineage>
        <taxon>Eukaryota</taxon>
        <taxon>Metazoa</taxon>
        <taxon>Ctenophora</taxon>
        <taxon>Tentaculata</taxon>
        <taxon>Cydippida</taxon>
        <taxon>Dryodoridae</taxon>
        <taxon>Dryodora</taxon>
    </lineage>
</organism>
<dbReference type="GO" id="GO:0032922">
    <property type="term" value="P:circadian regulation of gene expression"/>
    <property type="evidence" value="ECO:0007669"/>
    <property type="project" value="TreeGrafter"/>
</dbReference>
<dbReference type="Gene3D" id="3.40.50.620">
    <property type="entry name" value="HUPs"/>
    <property type="match status" value="1"/>
</dbReference>
<dbReference type="PANTHER" id="PTHR11455">
    <property type="entry name" value="CRYPTOCHROME"/>
    <property type="match status" value="1"/>
</dbReference>
<evidence type="ECO:0000256" key="2">
    <source>
        <dbReference type="ARBA" id="ARBA00022630"/>
    </source>
</evidence>
<evidence type="ECO:0000259" key="7">
    <source>
        <dbReference type="PROSITE" id="PS51645"/>
    </source>
</evidence>
<comment type="similarity">
    <text evidence="1">Belongs to the DNA photolyase class-1 family.</text>
</comment>
<dbReference type="SUPFAM" id="SSF48173">
    <property type="entry name" value="Cryptochrome/photolyase FAD-binding domain"/>
    <property type="match status" value="1"/>
</dbReference>
<dbReference type="SUPFAM" id="SSF52425">
    <property type="entry name" value="Cryptochrome/photolyase, N-terminal domain"/>
    <property type="match status" value="1"/>
</dbReference>
<keyword evidence="8" id="KW-0456">Lyase</keyword>
<dbReference type="GO" id="GO:0005737">
    <property type="term" value="C:cytoplasm"/>
    <property type="evidence" value="ECO:0007669"/>
    <property type="project" value="TreeGrafter"/>
</dbReference>
<dbReference type="GO" id="GO:0003677">
    <property type="term" value="F:DNA binding"/>
    <property type="evidence" value="ECO:0007669"/>
    <property type="project" value="TreeGrafter"/>
</dbReference>
<protein>
    <submittedName>
        <fullName evidence="8">Putative photolyase-cryptochrome</fullName>
    </submittedName>
</protein>
<dbReference type="InterPro" id="IPR036134">
    <property type="entry name" value="Crypto/Photolyase_FAD-like_sf"/>
</dbReference>
<dbReference type="Pfam" id="PF00875">
    <property type="entry name" value="DNA_photolyase"/>
    <property type="match status" value="1"/>
</dbReference>
<evidence type="ECO:0000313" key="8">
    <source>
        <dbReference type="EMBL" id="AQX17841.1"/>
    </source>
</evidence>
<evidence type="ECO:0000256" key="4">
    <source>
        <dbReference type="PIRSR" id="PIRSR602081-1"/>
    </source>
</evidence>
<dbReference type="GO" id="GO:0071949">
    <property type="term" value="F:FAD binding"/>
    <property type="evidence" value="ECO:0007669"/>
    <property type="project" value="TreeGrafter"/>
</dbReference>
<feature type="domain" description="Photolyase/cryptochrome alpha/beta" evidence="7">
    <location>
        <begin position="3"/>
        <end position="132"/>
    </location>
</feature>
<dbReference type="GO" id="GO:0005634">
    <property type="term" value="C:nucleus"/>
    <property type="evidence" value="ECO:0007669"/>
    <property type="project" value="TreeGrafter"/>
</dbReference>
<feature type="region of interest" description="Disordered" evidence="6">
    <location>
        <begin position="492"/>
        <end position="531"/>
    </location>
</feature>
<dbReference type="Gene3D" id="1.10.579.10">
    <property type="entry name" value="DNA Cyclobutane Dipyrimidine Photolyase, subunit A, domain 3"/>
    <property type="match status" value="1"/>
</dbReference>